<protein>
    <submittedName>
        <fullName evidence="2">Uncharacterized protein</fullName>
    </submittedName>
</protein>
<gene>
    <name evidence="2" type="ORF">ETSY2_14275</name>
</gene>
<organism evidence="2 3">
    <name type="scientific">Candidatus Entotheonella gemina</name>
    <dbReference type="NCBI Taxonomy" id="1429439"/>
    <lineage>
        <taxon>Bacteria</taxon>
        <taxon>Pseudomonadati</taxon>
        <taxon>Nitrospinota/Tectimicrobiota group</taxon>
        <taxon>Candidatus Tectimicrobiota</taxon>
        <taxon>Candidatus Entotheonellia</taxon>
        <taxon>Candidatus Entotheonellales</taxon>
        <taxon>Candidatus Entotheonellaceae</taxon>
        <taxon>Candidatus Entotheonella</taxon>
    </lineage>
</organism>
<keyword evidence="3" id="KW-1185">Reference proteome</keyword>
<name>W4MAI3_9BACT</name>
<dbReference type="HOGENOM" id="CLU_2732495_0_0_7"/>
<evidence type="ECO:0000313" key="2">
    <source>
        <dbReference type="EMBL" id="ETX06911.1"/>
    </source>
</evidence>
<comment type="caution">
    <text evidence="2">The sequence shown here is derived from an EMBL/GenBank/DDBJ whole genome shotgun (WGS) entry which is preliminary data.</text>
</comment>
<evidence type="ECO:0000256" key="1">
    <source>
        <dbReference type="SAM" id="MobiDB-lite"/>
    </source>
</evidence>
<feature type="region of interest" description="Disordered" evidence="1">
    <location>
        <begin position="1"/>
        <end position="33"/>
    </location>
</feature>
<dbReference type="EMBL" id="AZHX01000572">
    <property type="protein sequence ID" value="ETX06911.1"/>
    <property type="molecule type" value="Genomic_DNA"/>
</dbReference>
<evidence type="ECO:0000313" key="3">
    <source>
        <dbReference type="Proteomes" id="UP000019140"/>
    </source>
</evidence>
<accession>W4MAI3</accession>
<dbReference type="Proteomes" id="UP000019140">
    <property type="component" value="Unassembled WGS sequence"/>
</dbReference>
<reference evidence="2 3" key="1">
    <citation type="journal article" date="2014" name="Nature">
        <title>An environmental bacterial taxon with a large and distinct metabolic repertoire.</title>
        <authorList>
            <person name="Wilson M.C."/>
            <person name="Mori T."/>
            <person name="Ruckert C."/>
            <person name="Uria A.R."/>
            <person name="Helf M.J."/>
            <person name="Takada K."/>
            <person name="Gernert C."/>
            <person name="Steffens U.A."/>
            <person name="Heycke N."/>
            <person name="Schmitt S."/>
            <person name="Rinke C."/>
            <person name="Helfrich E.J."/>
            <person name="Brachmann A.O."/>
            <person name="Gurgui C."/>
            <person name="Wakimoto T."/>
            <person name="Kracht M."/>
            <person name="Crusemann M."/>
            <person name="Hentschel U."/>
            <person name="Abe I."/>
            <person name="Matsunaga S."/>
            <person name="Kalinowski J."/>
            <person name="Takeyama H."/>
            <person name="Piel J."/>
        </authorList>
    </citation>
    <scope>NUCLEOTIDE SEQUENCE [LARGE SCALE GENOMIC DNA]</scope>
    <source>
        <strain evidence="3">TSY2</strain>
    </source>
</reference>
<sequence>MPNQQAVVGQDDGAGIARDGNRAKVAGPHTGGAGDCAEGAVCERDRCRSRVLNLDALVRQGGDVRIDSGYR</sequence>
<dbReference type="AlphaFoldDB" id="W4MAI3"/>
<proteinExistence type="predicted"/>